<reference evidence="2 3" key="1">
    <citation type="submission" date="2019-02" db="EMBL/GenBank/DDBJ databases">
        <title>Kribbella capetownensis sp. nov. and Kribbella speibonae sp. nov., isolated from soil.</title>
        <authorList>
            <person name="Curtis S.M."/>
            <person name="Norton I."/>
            <person name="Everest G.J."/>
            <person name="Meyers P.R."/>
        </authorList>
    </citation>
    <scope>NUCLEOTIDE SEQUENCE [LARGE SCALE GENOMIC DNA]</scope>
    <source>
        <strain evidence="2 3">DSM 27082</strain>
    </source>
</reference>
<dbReference type="RefSeq" id="WP_131293445.1">
    <property type="nucleotide sequence ID" value="NZ_SJKA01000011.1"/>
</dbReference>
<dbReference type="EMBL" id="SJKA01000011">
    <property type="protein sequence ID" value="TCC28600.1"/>
    <property type="molecule type" value="Genomic_DNA"/>
</dbReference>
<organism evidence="2 3">
    <name type="scientific">Kribbella sindirgiensis</name>
    <dbReference type="NCBI Taxonomy" id="1124744"/>
    <lineage>
        <taxon>Bacteria</taxon>
        <taxon>Bacillati</taxon>
        <taxon>Actinomycetota</taxon>
        <taxon>Actinomycetes</taxon>
        <taxon>Propionibacteriales</taxon>
        <taxon>Kribbellaceae</taxon>
        <taxon>Kribbella</taxon>
    </lineage>
</organism>
<dbReference type="Gene3D" id="3.40.430.10">
    <property type="entry name" value="Dihydrofolate Reductase, subunit A"/>
    <property type="match status" value="1"/>
</dbReference>
<dbReference type="SUPFAM" id="SSF53597">
    <property type="entry name" value="Dihydrofolate reductase-like"/>
    <property type="match status" value="1"/>
</dbReference>
<evidence type="ECO:0000313" key="2">
    <source>
        <dbReference type="EMBL" id="TCC28600.1"/>
    </source>
</evidence>
<accession>A0A4R0IA27</accession>
<dbReference type="AlphaFoldDB" id="A0A4R0IA27"/>
<feature type="domain" description="Bacterial bifunctional deaminase-reductase C-terminal" evidence="1">
    <location>
        <begin position="3"/>
        <end position="174"/>
    </location>
</feature>
<protein>
    <submittedName>
        <fullName evidence="2">Deaminase</fullName>
    </submittedName>
</protein>
<comment type="caution">
    <text evidence="2">The sequence shown here is derived from an EMBL/GenBank/DDBJ whole genome shotgun (WGS) entry which is preliminary data.</text>
</comment>
<gene>
    <name evidence="2" type="ORF">E0H50_27600</name>
</gene>
<dbReference type="InterPro" id="IPR024072">
    <property type="entry name" value="DHFR-like_dom_sf"/>
</dbReference>
<dbReference type="Proteomes" id="UP000292695">
    <property type="component" value="Unassembled WGS sequence"/>
</dbReference>
<dbReference type="GO" id="GO:0008703">
    <property type="term" value="F:5-amino-6-(5-phosphoribosylamino)uracil reductase activity"/>
    <property type="evidence" value="ECO:0007669"/>
    <property type="project" value="InterPro"/>
</dbReference>
<keyword evidence="3" id="KW-1185">Reference proteome</keyword>
<dbReference type="GO" id="GO:0009231">
    <property type="term" value="P:riboflavin biosynthetic process"/>
    <property type="evidence" value="ECO:0007669"/>
    <property type="project" value="InterPro"/>
</dbReference>
<dbReference type="OrthoDB" id="2313602at2"/>
<evidence type="ECO:0000259" key="1">
    <source>
        <dbReference type="Pfam" id="PF01872"/>
    </source>
</evidence>
<dbReference type="InterPro" id="IPR002734">
    <property type="entry name" value="RibDG_C"/>
</dbReference>
<sequence length="196" mass="20450">MSKVYAQASVSLDGFIAGPNGTGFDRLFAWCTAGTVETPTSQPDRLTYRTNAATAAYLRDLLEGTGALVIGRRLFDATNGWNGSHPLGKPVFVVTHEPPTDWVDTDTPYTFVTDGIASAIAQAQSAAGPLDVGVGPGTTVVQALDAGLLTELRLDLVPVTLGSGTPMLEGLTTQPTFTDPQTITGIGVTHLIYTVA</sequence>
<dbReference type="Pfam" id="PF01872">
    <property type="entry name" value="RibD_C"/>
    <property type="match status" value="1"/>
</dbReference>
<evidence type="ECO:0000313" key="3">
    <source>
        <dbReference type="Proteomes" id="UP000292695"/>
    </source>
</evidence>
<proteinExistence type="predicted"/>
<name>A0A4R0IA27_9ACTN</name>